<keyword evidence="2" id="KW-1185">Reference proteome</keyword>
<dbReference type="EMBL" id="JAPRFR010000001">
    <property type="protein sequence ID" value="MCZ0725032.1"/>
    <property type="molecule type" value="Genomic_DNA"/>
</dbReference>
<proteinExistence type="predicted"/>
<dbReference type="RefSeq" id="WP_268751359.1">
    <property type="nucleotide sequence ID" value="NZ_JAPRFQ010000001.1"/>
</dbReference>
<sequence length="65" mass="7672">MLIDTAKIKQLIDSDITGYRVEKLTNGKIKQQMYDRYRTKQSKFDRMPLLTAMELMKIIDSTKES</sequence>
<gene>
    <name evidence="1" type="ORF">OW157_00435</name>
</gene>
<evidence type="ECO:0000313" key="1">
    <source>
        <dbReference type="EMBL" id="MCZ0725032.1"/>
    </source>
</evidence>
<organism evidence="1 2">
    <name type="scientific">Aerococcus kribbianus</name>
    <dbReference type="NCBI Taxonomy" id="2999064"/>
    <lineage>
        <taxon>Bacteria</taxon>
        <taxon>Bacillati</taxon>
        <taxon>Bacillota</taxon>
        <taxon>Bacilli</taxon>
        <taxon>Lactobacillales</taxon>
        <taxon>Aerococcaceae</taxon>
        <taxon>Aerococcus</taxon>
    </lineage>
</organism>
<reference evidence="1" key="1">
    <citation type="submission" date="2022-12" db="EMBL/GenBank/DDBJ databases">
        <title>Description and comparative metabolic analysis of Aerococcus sp. nov., isolated from the feces of a pig.</title>
        <authorList>
            <person name="Chang Y.-H."/>
        </authorList>
    </citation>
    <scope>NUCLEOTIDE SEQUENCE</scope>
    <source>
        <strain evidence="1">YH-aer222</strain>
    </source>
</reference>
<accession>A0A9X3FV07</accession>
<name>A0A9X3FV07_9LACT</name>
<dbReference type="AlphaFoldDB" id="A0A9X3FV07"/>
<evidence type="ECO:0000313" key="2">
    <source>
        <dbReference type="Proteomes" id="UP001146670"/>
    </source>
</evidence>
<dbReference type="Proteomes" id="UP001146670">
    <property type="component" value="Unassembled WGS sequence"/>
</dbReference>
<protein>
    <submittedName>
        <fullName evidence="1">Uncharacterized protein</fullName>
    </submittedName>
</protein>
<comment type="caution">
    <text evidence="1">The sequence shown here is derived from an EMBL/GenBank/DDBJ whole genome shotgun (WGS) entry which is preliminary data.</text>
</comment>